<organism evidence="1 2">
    <name type="scientific">Cerrena zonata</name>
    <dbReference type="NCBI Taxonomy" id="2478898"/>
    <lineage>
        <taxon>Eukaryota</taxon>
        <taxon>Fungi</taxon>
        <taxon>Dikarya</taxon>
        <taxon>Basidiomycota</taxon>
        <taxon>Agaricomycotina</taxon>
        <taxon>Agaricomycetes</taxon>
        <taxon>Polyporales</taxon>
        <taxon>Cerrenaceae</taxon>
        <taxon>Cerrena</taxon>
    </lineage>
</organism>
<dbReference type="EMBL" id="JASBNA010000002">
    <property type="protein sequence ID" value="KAK7694896.1"/>
    <property type="molecule type" value="Genomic_DNA"/>
</dbReference>
<comment type="caution">
    <text evidence="1">The sequence shown here is derived from an EMBL/GenBank/DDBJ whole genome shotgun (WGS) entry which is preliminary data.</text>
</comment>
<name>A0AAW0GN45_9APHY</name>
<dbReference type="Proteomes" id="UP001385951">
    <property type="component" value="Unassembled WGS sequence"/>
</dbReference>
<protein>
    <submittedName>
        <fullName evidence="1">Uncharacterized protein</fullName>
    </submittedName>
</protein>
<accession>A0AAW0GN45</accession>
<proteinExistence type="predicted"/>
<sequence>MASTSSTTLTPYARWNSIPDDELTLNDIQECLIPASDDLWVVAACADRLVNDLTLQQALLDLGLKRTEAAVERSRSVWDKSPN</sequence>
<gene>
    <name evidence="1" type="ORF">QCA50_002084</name>
</gene>
<keyword evidence="2" id="KW-1185">Reference proteome</keyword>
<evidence type="ECO:0000313" key="2">
    <source>
        <dbReference type="Proteomes" id="UP001385951"/>
    </source>
</evidence>
<dbReference type="AlphaFoldDB" id="A0AAW0GN45"/>
<reference evidence="1 2" key="1">
    <citation type="submission" date="2022-09" db="EMBL/GenBank/DDBJ databases">
        <authorList>
            <person name="Palmer J.M."/>
        </authorList>
    </citation>
    <scope>NUCLEOTIDE SEQUENCE [LARGE SCALE GENOMIC DNA]</scope>
    <source>
        <strain evidence="1 2">DSM 7382</strain>
    </source>
</reference>
<evidence type="ECO:0000313" key="1">
    <source>
        <dbReference type="EMBL" id="KAK7694896.1"/>
    </source>
</evidence>